<feature type="chain" id="PRO_5013266822" evidence="2">
    <location>
        <begin position="20"/>
        <end position="73"/>
    </location>
</feature>
<dbReference type="EMBL" id="CVRI01000047">
    <property type="protein sequence ID" value="CRK97302.1"/>
    <property type="molecule type" value="Genomic_DNA"/>
</dbReference>
<evidence type="ECO:0000256" key="2">
    <source>
        <dbReference type="SAM" id="SignalP"/>
    </source>
</evidence>
<proteinExistence type="predicted"/>
<feature type="region of interest" description="Disordered" evidence="1">
    <location>
        <begin position="47"/>
        <end position="73"/>
    </location>
</feature>
<evidence type="ECO:0000256" key="1">
    <source>
        <dbReference type="SAM" id="MobiDB-lite"/>
    </source>
</evidence>
<sequence length="73" mass="7096">MQFVKFLFVFIALIVAVCAQFPSLPGGGSGKNSSGLGGLTGDLPALGGSGLPVDLPIGGGDSEGGEDAGESEE</sequence>
<accession>A0A1J1IE75</accession>
<dbReference type="AlphaFoldDB" id="A0A1J1IE75"/>
<evidence type="ECO:0000313" key="3">
    <source>
        <dbReference type="EMBL" id="CRK97302.1"/>
    </source>
</evidence>
<protein>
    <submittedName>
        <fullName evidence="3">CLUMA_CG010697, isoform A</fullName>
    </submittedName>
</protein>
<keyword evidence="4" id="KW-1185">Reference proteome</keyword>
<reference evidence="3 4" key="1">
    <citation type="submission" date="2015-04" db="EMBL/GenBank/DDBJ databases">
        <authorList>
            <person name="Syromyatnikov M.Y."/>
            <person name="Popov V.N."/>
        </authorList>
    </citation>
    <scope>NUCLEOTIDE SEQUENCE [LARGE SCALE GENOMIC DNA]</scope>
</reference>
<organism evidence="3 4">
    <name type="scientific">Clunio marinus</name>
    <dbReference type="NCBI Taxonomy" id="568069"/>
    <lineage>
        <taxon>Eukaryota</taxon>
        <taxon>Metazoa</taxon>
        <taxon>Ecdysozoa</taxon>
        <taxon>Arthropoda</taxon>
        <taxon>Hexapoda</taxon>
        <taxon>Insecta</taxon>
        <taxon>Pterygota</taxon>
        <taxon>Neoptera</taxon>
        <taxon>Endopterygota</taxon>
        <taxon>Diptera</taxon>
        <taxon>Nematocera</taxon>
        <taxon>Chironomoidea</taxon>
        <taxon>Chironomidae</taxon>
        <taxon>Clunio</taxon>
    </lineage>
</organism>
<dbReference type="Proteomes" id="UP000183832">
    <property type="component" value="Unassembled WGS sequence"/>
</dbReference>
<gene>
    <name evidence="3" type="ORF">CLUMA_CG010697</name>
</gene>
<feature type="compositionally biased region" description="Acidic residues" evidence="1">
    <location>
        <begin position="63"/>
        <end position="73"/>
    </location>
</feature>
<keyword evidence="2" id="KW-0732">Signal</keyword>
<feature type="signal peptide" evidence="2">
    <location>
        <begin position="1"/>
        <end position="19"/>
    </location>
</feature>
<name>A0A1J1IE75_9DIPT</name>
<evidence type="ECO:0000313" key="4">
    <source>
        <dbReference type="Proteomes" id="UP000183832"/>
    </source>
</evidence>